<dbReference type="Pfam" id="PF00691">
    <property type="entry name" value="OmpA"/>
    <property type="match status" value="1"/>
</dbReference>
<dbReference type="GO" id="GO:0009279">
    <property type="term" value="C:cell outer membrane"/>
    <property type="evidence" value="ECO:0007669"/>
    <property type="project" value="UniProtKB-SubCell"/>
</dbReference>
<evidence type="ECO:0000313" key="12">
    <source>
        <dbReference type="Proteomes" id="UP000295110"/>
    </source>
</evidence>
<dbReference type="PROSITE" id="PS51123">
    <property type="entry name" value="OMPA_2"/>
    <property type="match status" value="1"/>
</dbReference>
<comment type="subunit">
    <text evidence="8">The Tol-Pal system is composed of five core proteins: the inner membrane proteins TolA, TolQ and TolR, the periplasmic protein TolB and the outer membrane protein Pal. They form a network linking the inner and outer membranes and the peptidoglycan layer.</text>
</comment>
<evidence type="ECO:0000256" key="9">
    <source>
        <dbReference type="SAM" id="SignalP"/>
    </source>
</evidence>
<evidence type="ECO:0000256" key="7">
    <source>
        <dbReference type="ARBA" id="ARBA00023306"/>
    </source>
</evidence>
<evidence type="ECO:0000313" key="11">
    <source>
        <dbReference type="EMBL" id="TCV03890.1"/>
    </source>
</evidence>
<feature type="chain" id="PRO_5020960170" description="Peptidoglycan-associated lipoprotein" evidence="9">
    <location>
        <begin position="20"/>
        <end position="180"/>
    </location>
</feature>
<dbReference type="PRINTS" id="PR01021">
    <property type="entry name" value="OMPADOMAIN"/>
</dbReference>
<gene>
    <name evidence="8" type="primary">pal</name>
    <name evidence="11" type="ORF">EV671_1002152</name>
</gene>
<name>A0A4V2VSW3_ROSSA</name>
<dbReference type="HAMAP" id="MF_02204">
    <property type="entry name" value="Pal"/>
    <property type="match status" value="1"/>
</dbReference>
<dbReference type="PROSITE" id="PS01068">
    <property type="entry name" value="OMPA_1"/>
    <property type="match status" value="1"/>
</dbReference>
<evidence type="ECO:0000259" key="10">
    <source>
        <dbReference type="PROSITE" id="PS51123"/>
    </source>
</evidence>
<feature type="domain" description="OmpA-like" evidence="10">
    <location>
        <begin position="64"/>
        <end position="180"/>
    </location>
</feature>
<keyword evidence="3 8" id="KW-0472">Membrane</keyword>
<sequence>MKLMNSTPGAILALGLVLAGCSSTPVTPPPAPAPAPVAPAPAPVAQAPAPAPKVAAVELPAHLDPKSLISTERSVYFDFDNFAVKSSYDAMLQRHGAYLVKNTQLAVKVEGNADERGSSEYNLALGQKRAEAVVKALKTYGVRDGQMEAISWGKEHPKATGHDEAAWAQNRRADIAYPQR</sequence>
<dbReference type="InterPro" id="IPR006665">
    <property type="entry name" value="OmpA-like"/>
</dbReference>
<keyword evidence="7 8" id="KW-0131">Cell cycle</keyword>
<feature type="signal peptide" evidence="9">
    <location>
        <begin position="1"/>
        <end position="19"/>
    </location>
</feature>
<keyword evidence="6 8" id="KW-0449">Lipoprotein</keyword>
<dbReference type="InterPro" id="IPR036737">
    <property type="entry name" value="OmpA-like_sf"/>
</dbReference>
<comment type="caution">
    <text evidence="11">The sequence shown here is derived from an EMBL/GenBank/DDBJ whole genome shotgun (WGS) entry which is preliminary data.</text>
</comment>
<dbReference type="EMBL" id="SMBU01000002">
    <property type="protein sequence ID" value="TCV03890.1"/>
    <property type="molecule type" value="Genomic_DNA"/>
</dbReference>
<dbReference type="Proteomes" id="UP000295110">
    <property type="component" value="Unassembled WGS sequence"/>
</dbReference>
<dbReference type="PANTHER" id="PTHR30329">
    <property type="entry name" value="STATOR ELEMENT OF FLAGELLAR MOTOR COMPLEX"/>
    <property type="match status" value="1"/>
</dbReference>
<keyword evidence="1 8" id="KW-0132">Cell division</keyword>
<evidence type="ECO:0000256" key="8">
    <source>
        <dbReference type="HAMAP-Rule" id="MF_02204"/>
    </source>
</evidence>
<organism evidence="11 12">
    <name type="scientific">Roseateles saccharophilus</name>
    <name type="common">Pseudomonas saccharophila</name>
    <dbReference type="NCBI Taxonomy" id="304"/>
    <lineage>
        <taxon>Bacteria</taxon>
        <taxon>Pseudomonadati</taxon>
        <taxon>Pseudomonadota</taxon>
        <taxon>Betaproteobacteria</taxon>
        <taxon>Burkholderiales</taxon>
        <taxon>Sphaerotilaceae</taxon>
        <taxon>Roseateles</taxon>
    </lineage>
</organism>
<dbReference type="AlphaFoldDB" id="A0A4V2VSW3"/>
<dbReference type="Gene3D" id="3.30.1330.60">
    <property type="entry name" value="OmpA-like domain"/>
    <property type="match status" value="1"/>
</dbReference>
<keyword evidence="4 8" id="KW-0564">Palmitate</keyword>
<evidence type="ECO:0000256" key="6">
    <source>
        <dbReference type="ARBA" id="ARBA00023288"/>
    </source>
</evidence>
<proteinExistence type="inferred from homology"/>
<dbReference type="PANTHER" id="PTHR30329:SF21">
    <property type="entry name" value="LIPOPROTEIN YIAD-RELATED"/>
    <property type="match status" value="1"/>
</dbReference>
<dbReference type="NCBIfam" id="TIGR02802">
    <property type="entry name" value="Pal_lipo"/>
    <property type="match status" value="1"/>
</dbReference>
<evidence type="ECO:0000256" key="4">
    <source>
        <dbReference type="ARBA" id="ARBA00023139"/>
    </source>
</evidence>
<dbReference type="InterPro" id="IPR006664">
    <property type="entry name" value="OMP_bac"/>
</dbReference>
<comment type="subcellular location">
    <subcellularLocation>
        <location evidence="8">Cell outer membrane</location>
        <topology evidence="8">Lipid-anchor</topology>
    </subcellularLocation>
</comment>
<evidence type="ECO:0000256" key="5">
    <source>
        <dbReference type="ARBA" id="ARBA00023237"/>
    </source>
</evidence>
<dbReference type="PROSITE" id="PS51257">
    <property type="entry name" value="PROKAR_LIPOPROTEIN"/>
    <property type="match status" value="1"/>
</dbReference>
<reference evidence="11 12" key="1">
    <citation type="submission" date="2019-03" db="EMBL/GenBank/DDBJ databases">
        <title>Genomic Encyclopedia of Type Strains, Phase IV (KMG-IV): sequencing the most valuable type-strain genomes for metagenomic binning, comparative biology and taxonomic classification.</title>
        <authorList>
            <person name="Goeker M."/>
        </authorList>
    </citation>
    <scope>NUCLEOTIDE SEQUENCE [LARGE SCALE GENOMIC DNA]</scope>
    <source>
        <strain evidence="11 12">DSM 654</strain>
    </source>
</reference>
<accession>A0A4V2VSW3</accession>
<keyword evidence="5 8" id="KW-0998">Cell outer membrane</keyword>
<evidence type="ECO:0000256" key="3">
    <source>
        <dbReference type="ARBA" id="ARBA00023136"/>
    </source>
</evidence>
<dbReference type="CDD" id="cd07185">
    <property type="entry name" value="OmpA_C-like"/>
    <property type="match status" value="1"/>
</dbReference>
<evidence type="ECO:0000256" key="2">
    <source>
        <dbReference type="ARBA" id="ARBA00022729"/>
    </source>
</evidence>
<dbReference type="InterPro" id="IPR006690">
    <property type="entry name" value="OMPA-like_CS"/>
</dbReference>
<comment type="function">
    <text evidence="8">Part of the Tol-Pal system, which plays a role in outer membrane invagination during cell division and is important for maintaining outer membrane integrity.</text>
</comment>
<dbReference type="InterPro" id="IPR014169">
    <property type="entry name" value="Pal_lipo_C"/>
</dbReference>
<comment type="similarity">
    <text evidence="8">Belongs to the Pal lipoprotein family.</text>
</comment>
<dbReference type="InterPro" id="IPR050330">
    <property type="entry name" value="Bact_OuterMem_StrucFunc"/>
</dbReference>
<keyword evidence="2 8" id="KW-0732">Signal</keyword>
<dbReference type="SUPFAM" id="SSF103088">
    <property type="entry name" value="OmpA-like"/>
    <property type="match status" value="1"/>
</dbReference>
<evidence type="ECO:0000256" key="1">
    <source>
        <dbReference type="ARBA" id="ARBA00022618"/>
    </source>
</evidence>
<keyword evidence="12" id="KW-1185">Reference proteome</keyword>
<dbReference type="OrthoDB" id="9809164at2"/>
<dbReference type="InterPro" id="IPR039001">
    <property type="entry name" value="Pal"/>
</dbReference>
<protein>
    <recommendedName>
        <fullName evidence="8">Peptidoglycan-associated lipoprotein</fullName>
        <shortName evidence="8">PAL</shortName>
    </recommendedName>
</protein>
<dbReference type="GO" id="GO:0051301">
    <property type="term" value="P:cell division"/>
    <property type="evidence" value="ECO:0007669"/>
    <property type="project" value="UniProtKB-UniRule"/>
</dbReference>